<accession>A0A1T4QDZ8</accession>
<reference evidence="1 2" key="1">
    <citation type="submission" date="2017-02" db="EMBL/GenBank/DDBJ databases">
        <authorList>
            <person name="Peterson S.W."/>
        </authorList>
    </citation>
    <scope>NUCLEOTIDE SEQUENCE [LARGE SCALE GENOMIC DNA]</scope>
    <source>
        <strain evidence="1 2">ATCC BAA-909</strain>
    </source>
</reference>
<protein>
    <submittedName>
        <fullName evidence="1">Uncharacterized protein</fullName>
    </submittedName>
</protein>
<organism evidence="1 2">
    <name type="scientific">Treponema berlinense</name>
    <dbReference type="NCBI Taxonomy" id="225004"/>
    <lineage>
        <taxon>Bacteria</taxon>
        <taxon>Pseudomonadati</taxon>
        <taxon>Spirochaetota</taxon>
        <taxon>Spirochaetia</taxon>
        <taxon>Spirochaetales</taxon>
        <taxon>Treponemataceae</taxon>
        <taxon>Treponema</taxon>
    </lineage>
</organism>
<dbReference type="EMBL" id="FUXC01000013">
    <property type="protein sequence ID" value="SKA02030.1"/>
    <property type="molecule type" value="Genomic_DNA"/>
</dbReference>
<dbReference type="RefSeq" id="WP_078931686.1">
    <property type="nucleotide sequence ID" value="NZ_CAMCOW010000074.1"/>
</dbReference>
<dbReference type="AlphaFoldDB" id="A0A1T4QDZ8"/>
<evidence type="ECO:0000313" key="2">
    <source>
        <dbReference type="Proteomes" id="UP000190395"/>
    </source>
</evidence>
<name>A0A1T4QDZ8_9SPIR</name>
<gene>
    <name evidence="1" type="ORF">SAMN02745152_01946</name>
</gene>
<dbReference type="STRING" id="225004.SAMN02745152_01946"/>
<dbReference type="GeneID" id="303368173"/>
<evidence type="ECO:0000313" key="1">
    <source>
        <dbReference type="EMBL" id="SKA02030.1"/>
    </source>
</evidence>
<dbReference type="Proteomes" id="UP000190395">
    <property type="component" value="Unassembled WGS sequence"/>
</dbReference>
<sequence>MGIIIGFIFFCIIFFIVCACIGTKGQSPRQYHNYGHDYDDEDFDDERSDYADFEIRSAKGKRDYFSDDPAQDYCSYYSQVADNADMGDRDSIDEMNGEW</sequence>
<keyword evidence="2" id="KW-1185">Reference proteome</keyword>
<proteinExistence type="predicted"/>